<evidence type="ECO:0000256" key="6">
    <source>
        <dbReference type="ARBA" id="ARBA00023136"/>
    </source>
</evidence>
<evidence type="ECO:0000256" key="3">
    <source>
        <dbReference type="ARBA" id="ARBA00022475"/>
    </source>
</evidence>
<evidence type="ECO:0000313" key="9">
    <source>
        <dbReference type="EMBL" id="MTF40068.1"/>
    </source>
</evidence>
<dbReference type="PANTHER" id="PTHR42709:SF6">
    <property type="entry name" value="UNDECAPRENYL PHOSPHATE TRANSPORTER A"/>
    <property type="match status" value="1"/>
</dbReference>
<dbReference type="InterPro" id="IPR051311">
    <property type="entry name" value="DedA_domain"/>
</dbReference>
<dbReference type="EMBL" id="WMIA01000021">
    <property type="protein sequence ID" value="MTF40068.1"/>
    <property type="molecule type" value="Genomic_DNA"/>
</dbReference>
<comment type="caution">
    <text evidence="9">The sequence shown here is derived from an EMBL/GenBank/DDBJ whole genome shotgun (WGS) entry which is preliminary data.</text>
</comment>
<dbReference type="Proteomes" id="UP000437131">
    <property type="component" value="Unassembled WGS sequence"/>
</dbReference>
<name>A0A844GYQ2_9CHRO</name>
<dbReference type="GO" id="GO:0005886">
    <property type="term" value="C:plasma membrane"/>
    <property type="evidence" value="ECO:0007669"/>
    <property type="project" value="UniProtKB-SubCell"/>
</dbReference>
<feature type="transmembrane region" description="Helical" evidence="7">
    <location>
        <begin position="140"/>
        <end position="162"/>
    </location>
</feature>
<dbReference type="RefSeq" id="WP_015221176.1">
    <property type="nucleotide sequence ID" value="NZ_WMIA01000021.1"/>
</dbReference>
<dbReference type="PANTHER" id="PTHR42709">
    <property type="entry name" value="ALKALINE PHOSPHATASE LIKE PROTEIN"/>
    <property type="match status" value="1"/>
</dbReference>
<sequence>MEFLSLEQIKELAHLYGYWAVFAGIAIENTGIPIPGETITIVGGFLAGSGELNYWLVLLTAIAGAVTGDNCGYWIGRIGGWQFLLKLARFFRLPETEVEKAKSKFVDNAAKAVFFGRFITLLRIFAGPIAGIVEMPYPKFLFYNFMGATVWGAIIVTLAYFVGRIVPLAQLVSYLAQFGIVALLAVIAWVVIPLWFKSYNAQKRVKGLGD</sequence>
<dbReference type="InterPro" id="IPR032816">
    <property type="entry name" value="VTT_dom"/>
</dbReference>
<feature type="domain" description="VTT" evidence="8">
    <location>
        <begin position="34"/>
        <end position="160"/>
    </location>
</feature>
<keyword evidence="5 7" id="KW-1133">Transmembrane helix</keyword>
<protein>
    <submittedName>
        <fullName evidence="9">DedA family protein</fullName>
    </submittedName>
</protein>
<keyword evidence="4 7" id="KW-0812">Transmembrane</keyword>
<comment type="similarity">
    <text evidence="2">Belongs to the DedA family.</text>
</comment>
<proteinExistence type="inferred from homology"/>
<feature type="transmembrane region" description="Helical" evidence="7">
    <location>
        <begin position="112"/>
        <end position="133"/>
    </location>
</feature>
<accession>A0A844GYQ2</accession>
<feature type="transmembrane region" description="Helical" evidence="7">
    <location>
        <begin position="174"/>
        <end position="196"/>
    </location>
</feature>
<gene>
    <name evidence="9" type="ORF">GGC33_14185</name>
</gene>
<evidence type="ECO:0000256" key="4">
    <source>
        <dbReference type="ARBA" id="ARBA00022692"/>
    </source>
</evidence>
<comment type="subcellular location">
    <subcellularLocation>
        <location evidence="1">Cell membrane</location>
        <topology evidence="1">Multi-pass membrane protein</topology>
    </subcellularLocation>
</comment>
<dbReference type="Pfam" id="PF09335">
    <property type="entry name" value="VTT_dom"/>
    <property type="match status" value="1"/>
</dbReference>
<keyword evidence="6 7" id="KW-0472">Membrane</keyword>
<dbReference type="AlphaFoldDB" id="A0A844GYQ2"/>
<evidence type="ECO:0000256" key="2">
    <source>
        <dbReference type="ARBA" id="ARBA00010792"/>
    </source>
</evidence>
<evidence type="ECO:0000313" key="10">
    <source>
        <dbReference type="Proteomes" id="UP000437131"/>
    </source>
</evidence>
<organism evidence="9 10">
    <name type="scientific">Cyanobacterium aponinum 0216</name>
    <dbReference type="NCBI Taxonomy" id="2676140"/>
    <lineage>
        <taxon>Bacteria</taxon>
        <taxon>Bacillati</taxon>
        <taxon>Cyanobacteriota</taxon>
        <taxon>Cyanophyceae</taxon>
        <taxon>Oscillatoriophycideae</taxon>
        <taxon>Chroococcales</taxon>
        <taxon>Geminocystaceae</taxon>
        <taxon>Cyanobacterium</taxon>
    </lineage>
</organism>
<reference evidence="9 10" key="1">
    <citation type="submission" date="2019-11" db="EMBL/GenBank/DDBJ databases">
        <title>Isolation of a new High Light Tolerant Cyanobacteria.</title>
        <authorList>
            <person name="Dobson Z."/>
            <person name="Vaughn N."/>
            <person name="Vaughn M."/>
            <person name="Fromme P."/>
            <person name="Mazor Y."/>
        </authorList>
    </citation>
    <scope>NUCLEOTIDE SEQUENCE [LARGE SCALE GENOMIC DNA]</scope>
    <source>
        <strain evidence="9 10">0216</strain>
    </source>
</reference>
<keyword evidence="3" id="KW-1003">Cell membrane</keyword>
<feature type="transmembrane region" description="Helical" evidence="7">
    <location>
        <begin position="54"/>
        <end position="75"/>
    </location>
</feature>
<evidence type="ECO:0000256" key="5">
    <source>
        <dbReference type="ARBA" id="ARBA00022989"/>
    </source>
</evidence>
<evidence type="ECO:0000256" key="1">
    <source>
        <dbReference type="ARBA" id="ARBA00004651"/>
    </source>
</evidence>
<evidence type="ECO:0000256" key="7">
    <source>
        <dbReference type="SAM" id="Phobius"/>
    </source>
</evidence>
<evidence type="ECO:0000259" key="8">
    <source>
        <dbReference type="Pfam" id="PF09335"/>
    </source>
</evidence>